<dbReference type="Proteomes" id="UP001476798">
    <property type="component" value="Unassembled WGS sequence"/>
</dbReference>
<evidence type="ECO:0000256" key="1">
    <source>
        <dbReference type="SAM" id="Phobius"/>
    </source>
</evidence>
<dbReference type="EMBL" id="JAHRIO010056348">
    <property type="protein sequence ID" value="MEQ2176887.1"/>
    <property type="molecule type" value="Genomic_DNA"/>
</dbReference>
<keyword evidence="1" id="KW-0472">Membrane</keyword>
<keyword evidence="2" id="KW-0732">Signal</keyword>
<gene>
    <name evidence="3" type="ORF">GOODEAATRI_032828</name>
</gene>
<proteinExistence type="predicted"/>
<comment type="caution">
    <text evidence="3">The sequence shown here is derived from an EMBL/GenBank/DDBJ whole genome shotgun (WGS) entry which is preliminary data.</text>
</comment>
<feature type="signal peptide" evidence="2">
    <location>
        <begin position="1"/>
        <end position="21"/>
    </location>
</feature>
<protein>
    <submittedName>
        <fullName evidence="3">Uncharacterized protein</fullName>
    </submittedName>
</protein>
<organism evidence="3 4">
    <name type="scientific">Goodea atripinnis</name>
    <dbReference type="NCBI Taxonomy" id="208336"/>
    <lineage>
        <taxon>Eukaryota</taxon>
        <taxon>Metazoa</taxon>
        <taxon>Chordata</taxon>
        <taxon>Craniata</taxon>
        <taxon>Vertebrata</taxon>
        <taxon>Euteleostomi</taxon>
        <taxon>Actinopterygii</taxon>
        <taxon>Neopterygii</taxon>
        <taxon>Teleostei</taxon>
        <taxon>Neoteleostei</taxon>
        <taxon>Acanthomorphata</taxon>
        <taxon>Ovalentaria</taxon>
        <taxon>Atherinomorphae</taxon>
        <taxon>Cyprinodontiformes</taxon>
        <taxon>Goodeidae</taxon>
        <taxon>Goodea</taxon>
    </lineage>
</organism>
<accession>A0ABV0NZQ6</accession>
<sequence length="109" mass="12335">MLRSCRVAFCKFLGLVPLYTCSDFATFCFVSVNVKDFDYAMFLLRFVKDFGIKKKFSFNKLLSCSYLHVGPSLNPTLTVSSSQTLFLSPSVYLSLLLYIKSITETLSPL</sequence>
<keyword evidence="1" id="KW-0812">Transmembrane</keyword>
<feature type="chain" id="PRO_5047025352" evidence="2">
    <location>
        <begin position="22"/>
        <end position="109"/>
    </location>
</feature>
<evidence type="ECO:0000256" key="2">
    <source>
        <dbReference type="SAM" id="SignalP"/>
    </source>
</evidence>
<name>A0ABV0NZQ6_9TELE</name>
<reference evidence="3 4" key="1">
    <citation type="submission" date="2021-06" db="EMBL/GenBank/DDBJ databases">
        <authorList>
            <person name="Palmer J.M."/>
        </authorList>
    </citation>
    <scope>NUCLEOTIDE SEQUENCE [LARGE SCALE GENOMIC DNA]</scope>
    <source>
        <strain evidence="3 4">GA_2019</strain>
        <tissue evidence="3">Muscle</tissue>
    </source>
</reference>
<evidence type="ECO:0000313" key="3">
    <source>
        <dbReference type="EMBL" id="MEQ2176887.1"/>
    </source>
</evidence>
<keyword evidence="4" id="KW-1185">Reference proteome</keyword>
<feature type="transmembrane region" description="Helical" evidence="1">
    <location>
        <begin position="12"/>
        <end position="34"/>
    </location>
</feature>
<keyword evidence="1" id="KW-1133">Transmembrane helix</keyword>
<evidence type="ECO:0000313" key="4">
    <source>
        <dbReference type="Proteomes" id="UP001476798"/>
    </source>
</evidence>